<proteinExistence type="predicted"/>
<feature type="domain" description="DUF4097" evidence="2">
    <location>
        <begin position="115"/>
        <end position="238"/>
    </location>
</feature>
<feature type="signal peptide" evidence="1">
    <location>
        <begin position="1"/>
        <end position="23"/>
    </location>
</feature>
<keyword evidence="1" id="KW-0732">Signal</keyword>
<sequence length="268" mass="28230">MMKTLLTYGMGIAALSMTVAANAWDSEMRQELTLDAKALSTLRVDAAAGYLTIRGDKKATDVSVVATLVGDDPEQGEYRLSLRKDADDAVLVAKIIDDNDDVRMINLDVVVPATFKLYIEDGSGDINIDEIENDIEVHDGSGKIALQTIAGDIQINDGSGDISANVITGDLDIEDGSGGIDLRVITGDIKLDDGSGSIDIEVVTGNISIDDGSGSINVSTVTGSVEVDDASGDIYVDTATSFTLLDDGSGKVRLHNVDSENVMNSRLK</sequence>
<evidence type="ECO:0000313" key="4">
    <source>
        <dbReference type="Proteomes" id="UP001652504"/>
    </source>
</evidence>
<reference evidence="3 4" key="1">
    <citation type="submission" date="2022-10" db="EMBL/GenBank/DDBJ databases">
        <title>Aestuariibacter sp. AA17 isolated from Montipora capitata coral fragment.</title>
        <authorList>
            <person name="Emsley S.A."/>
            <person name="Pfannmuller K.M."/>
            <person name="Loughran R.M."/>
            <person name="Shlafstein M."/>
            <person name="Papke E."/>
            <person name="Saw J.H."/>
            <person name="Ushijima B."/>
            <person name="Videau P."/>
        </authorList>
    </citation>
    <scope>NUCLEOTIDE SEQUENCE [LARGE SCALE GENOMIC DNA]</scope>
    <source>
        <strain evidence="3 4">AA17</strain>
    </source>
</reference>
<evidence type="ECO:0000259" key="2">
    <source>
        <dbReference type="Pfam" id="PF13349"/>
    </source>
</evidence>
<evidence type="ECO:0000313" key="3">
    <source>
        <dbReference type="EMBL" id="MCV2886460.1"/>
    </source>
</evidence>
<dbReference type="Pfam" id="PF13349">
    <property type="entry name" value="DUF4097"/>
    <property type="match status" value="1"/>
</dbReference>
<feature type="chain" id="PRO_5045922374" description="DUF4097 domain-containing protein" evidence="1">
    <location>
        <begin position="24"/>
        <end position="268"/>
    </location>
</feature>
<protein>
    <recommendedName>
        <fullName evidence="2">DUF4097 domain-containing protein</fullName>
    </recommendedName>
</protein>
<evidence type="ECO:0000256" key="1">
    <source>
        <dbReference type="SAM" id="SignalP"/>
    </source>
</evidence>
<dbReference type="EMBL" id="JAOWKX010000011">
    <property type="protein sequence ID" value="MCV2886460.1"/>
    <property type="molecule type" value="Genomic_DNA"/>
</dbReference>
<dbReference type="Proteomes" id="UP001652504">
    <property type="component" value="Unassembled WGS sequence"/>
</dbReference>
<dbReference type="RefSeq" id="WP_263713747.1">
    <property type="nucleotide sequence ID" value="NZ_JAOWKX010000011.1"/>
</dbReference>
<organism evidence="3 4">
    <name type="scientific">Fluctibacter corallii</name>
    <dbReference type="NCBI Taxonomy" id="2984329"/>
    <lineage>
        <taxon>Bacteria</taxon>
        <taxon>Pseudomonadati</taxon>
        <taxon>Pseudomonadota</taxon>
        <taxon>Gammaproteobacteria</taxon>
        <taxon>Alteromonadales</taxon>
        <taxon>Alteromonadaceae</taxon>
        <taxon>Fluctibacter</taxon>
    </lineage>
</organism>
<name>A0ABT3ACV5_9ALTE</name>
<dbReference type="InterPro" id="IPR025164">
    <property type="entry name" value="Toastrack_DUF4097"/>
</dbReference>
<comment type="caution">
    <text evidence="3">The sequence shown here is derived from an EMBL/GenBank/DDBJ whole genome shotgun (WGS) entry which is preliminary data.</text>
</comment>
<accession>A0ABT3ACV5</accession>
<keyword evidence="4" id="KW-1185">Reference proteome</keyword>
<gene>
    <name evidence="3" type="ORF">OE749_17325</name>
</gene>